<evidence type="ECO:0000256" key="2">
    <source>
        <dbReference type="SAM" id="Phobius"/>
    </source>
</evidence>
<dbReference type="Gene3D" id="1.20.5.930">
    <property type="entry name" value="Bicelle-embedded integrin alpha(iib) transmembrane segment"/>
    <property type="match status" value="1"/>
</dbReference>
<feature type="region of interest" description="Disordered" evidence="1">
    <location>
        <begin position="51"/>
        <end position="83"/>
    </location>
</feature>
<comment type="caution">
    <text evidence="3">The sequence shown here is derived from an EMBL/GenBank/DDBJ whole genome shotgun (WGS) entry which is preliminary data.</text>
</comment>
<protein>
    <submittedName>
        <fullName evidence="3">Putative Integrin alpha-PS2-like 2</fullName>
    </submittedName>
</protein>
<keyword evidence="2" id="KW-0472">Membrane</keyword>
<feature type="compositionally biased region" description="Polar residues" evidence="1">
    <location>
        <begin position="73"/>
        <end position="83"/>
    </location>
</feature>
<dbReference type="EMBL" id="JAHLQT010046524">
    <property type="protein sequence ID" value="KAG7153570.1"/>
    <property type="molecule type" value="Genomic_DNA"/>
</dbReference>
<keyword evidence="2" id="KW-1133">Transmembrane helix</keyword>
<sequence>MVTTVVRTGPEEHRRSLKWVVVVGSVAGLLLLALLSTLLWAMGFFRGRDHKTTETEPLNGNGFYGNNEHSPRISLQETSPFKS</sequence>
<keyword evidence="4" id="KW-1185">Reference proteome</keyword>
<proteinExistence type="predicted"/>
<reference evidence="3" key="1">
    <citation type="journal article" date="2021" name="Sci. Adv.">
        <title>The American lobster genome reveals insights on longevity, neural, and immune adaptations.</title>
        <authorList>
            <person name="Polinski J.M."/>
            <person name="Zimin A.V."/>
            <person name="Clark K.F."/>
            <person name="Kohn A.B."/>
            <person name="Sadowski N."/>
            <person name="Timp W."/>
            <person name="Ptitsyn A."/>
            <person name="Khanna P."/>
            <person name="Romanova D.Y."/>
            <person name="Williams P."/>
            <person name="Greenwood S.J."/>
            <person name="Moroz L.L."/>
            <person name="Walt D.R."/>
            <person name="Bodnar A.G."/>
        </authorList>
    </citation>
    <scope>NUCLEOTIDE SEQUENCE</scope>
    <source>
        <strain evidence="3">GMGI-L3</strain>
    </source>
</reference>
<gene>
    <name evidence="3" type="primary">if-L2</name>
    <name evidence="3" type="ORF">Hamer_G026161</name>
</gene>
<organism evidence="3 4">
    <name type="scientific">Homarus americanus</name>
    <name type="common">American lobster</name>
    <dbReference type="NCBI Taxonomy" id="6706"/>
    <lineage>
        <taxon>Eukaryota</taxon>
        <taxon>Metazoa</taxon>
        <taxon>Ecdysozoa</taxon>
        <taxon>Arthropoda</taxon>
        <taxon>Crustacea</taxon>
        <taxon>Multicrustacea</taxon>
        <taxon>Malacostraca</taxon>
        <taxon>Eumalacostraca</taxon>
        <taxon>Eucarida</taxon>
        <taxon>Decapoda</taxon>
        <taxon>Pleocyemata</taxon>
        <taxon>Astacidea</taxon>
        <taxon>Nephropoidea</taxon>
        <taxon>Nephropidae</taxon>
        <taxon>Homarus</taxon>
    </lineage>
</organism>
<evidence type="ECO:0000313" key="3">
    <source>
        <dbReference type="EMBL" id="KAG7153570.1"/>
    </source>
</evidence>
<keyword evidence="2" id="KW-0812">Transmembrane</keyword>
<name>A0A8J5J7P2_HOMAM</name>
<evidence type="ECO:0000256" key="1">
    <source>
        <dbReference type="SAM" id="MobiDB-lite"/>
    </source>
</evidence>
<keyword evidence="3" id="KW-0401">Integrin</keyword>
<feature type="transmembrane region" description="Helical" evidence="2">
    <location>
        <begin position="20"/>
        <end position="41"/>
    </location>
</feature>
<evidence type="ECO:0000313" key="4">
    <source>
        <dbReference type="Proteomes" id="UP000747542"/>
    </source>
</evidence>
<accession>A0A8J5J7P2</accession>
<dbReference type="AlphaFoldDB" id="A0A8J5J7P2"/>
<dbReference type="GO" id="GO:0007229">
    <property type="term" value="P:integrin-mediated signaling pathway"/>
    <property type="evidence" value="ECO:0007669"/>
    <property type="project" value="UniProtKB-KW"/>
</dbReference>
<dbReference type="Proteomes" id="UP000747542">
    <property type="component" value="Unassembled WGS sequence"/>
</dbReference>